<evidence type="ECO:0000313" key="3">
    <source>
        <dbReference type="Proteomes" id="UP000238426"/>
    </source>
</evidence>
<dbReference type="AlphaFoldDB" id="A0A2T1NDB7"/>
<name>A0A2T1NDB7_9FLAO</name>
<feature type="signal peptide" evidence="1">
    <location>
        <begin position="1"/>
        <end position="20"/>
    </location>
</feature>
<proteinExistence type="predicted"/>
<protein>
    <recommendedName>
        <fullName evidence="4">Secretion system C-terminal sorting domain-containing protein</fullName>
    </recommendedName>
</protein>
<evidence type="ECO:0000256" key="1">
    <source>
        <dbReference type="SAM" id="SignalP"/>
    </source>
</evidence>
<comment type="caution">
    <text evidence="2">The sequence shown here is derived from an EMBL/GenBank/DDBJ whole genome shotgun (WGS) entry which is preliminary data.</text>
</comment>
<keyword evidence="1" id="KW-0732">Signal</keyword>
<dbReference type="EMBL" id="PXOQ01000007">
    <property type="protein sequence ID" value="PSG90406.1"/>
    <property type="molecule type" value="Genomic_DNA"/>
</dbReference>
<keyword evidence="3" id="KW-1185">Reference proteome</keyword>
<feature type="chain" id="PRO_5015532133" description="Secretion system C-terminal sorting domain-containing protein" evidence="1">
    <location>
        <begin position="21"/>
        <end position="198"/>
    </location>
</feature>
<reference evidence="2 3" key="1">
    <citation type="submission" date="2018-03" db="EMBL/GenBank/DDBJ databases">
        <title>Mesoflavibacter sp. HG37 and Mesoflavibacter sp. HG96 sp.nov., two marine bacteria isolated from seawater of Western Pacific Ocean.</title>
        <authorList>
            <person name="Cheng H."/>
            <person name="Wu Y.-H."/>
            <person name="Guo L.-L."/>
            <person name="Xu X.-W."/>
        </authorList>
    </citation>
    <scope>NUCLEOTIDE SEQUENCE [LARGE SCALE GENOMIC DNA]</scope>
    <source>
        <strain evidence="2 3">KCTC 32269</strain>
    </source>
</reference>
<dbReference type="Proteomes" id="UP000238426">
    <property type="component" value="Unassembled WGS sequence"/>
</dbReference>
<organism evidence="2 3">
    <name type="scientific">Aurantibacter aestuarii</name>
    <dbReference type="NCBI Taxonomy" id="1266046"/>
    <lineage>
        <taxon>Bacteria</taxon>
        <taxon>Pseudomonadati</taxon>
        <taxon>Bacteroidota</taxon>
        <taxon>Flavobacteriia</taxon>
        <taxon>Flavobacteriales</taxon>
        <taxon>Flavobacteriaceae</taxon>
        <taxon>Aurantibacter</taxon>
    </lineage>
</organism>
<evidence type="ECO:0008006" key="4">
    <source>
        <dbReference type="Google" id="ProtNLM"/>
    </source>
</evidence>
<gene>
    <name evidence="2" type="ORF">C7H52_03750</name>
</gene>
<dbReference type="RefSeq" id="WP_106462546.1">
    <property type="nucleotide sequence ID" value="NZ_PXOQ01000007.1"/>
</dbReference>
<accession>A0A2T1NDB7</accession>
<dbReference type="OrthoDB" id="1122048at2"/>
<evidence type="ECO:0000313" key="2">
    <source>
        <dbReference type="EMBL" id="PSG90406.1"/>
    </source>
</evidence>
<sequence>MKKILNVLVIAVLAINSLNANNITKGDGDLGKYTEFKLDFVEKNSKVVLKDKFSSILYSEVIENAGSYSKNFDFSLLPEGYYFFEVTTNKVTNRYPVKVTEEFAKVNTKRVLKSYAPTVTLRSNLLYVSQLTTGLTKLKIYIYAKDIETNEFNLLKKELVKDQNFAGRIFKLNKNKATSYKVVIKTKNGDVFEELVNL</sequence>